<reference evidence="2 3" key="1">
    <citation type="submission" date="2021-01" db="EMBL/GenBank/DDBJ databases">
        <title>Belnapia mucosa sp. nov. and Belnapia arida sp. nov., isolated from the Tabernas Desert (Almeria, Spain).</title>
        <authorList>
            <person name="Molina-Menor E."/>
            <person name="Vidal-Verdu A."/>
            <person name="Calonge A."/>
            <person name="Satari L."/>
            <person name="Pereto Magraner J."/>
            <person name="Porcar Miralles M."/>
        </authorList>
    </citation>
    <scope>NUCLEOTIDE SEQUENCE [LARGE SCALE GENOMIC DNA]</scope>
    <source>
        <strain evidence="2 3">T6</strain>
    </source>
</reference>
<accession>A0ABS1V476</accession>
<dbReference type="EMBL" id="JAEUXJ010000005">
    <property type="protein sequence ID" value="MBL6456476.1"/>
    <property type="molecule type" value="Genomic_DNA"/>
</dbReference>
<dbReference type="PANTHER" id="PTHR37421">
    <property type="entry name" value="UPF0260 PROTEIN YCGN"/>
    <property type="match status" value="1"/>
</dbReference>
<dbReference type="RefSeq" id="WP_202826215.1">
    <property type="nucleotide sequence ID" value="NZ_JAEUXJ010000005.1"/>
</dbReference>
<dbReference type="PIRSF" id="PIRSF006173">
    <property type="entry name" value="UCP006173"/>
    <property type="match status" value="1"/>
</dbReference>
<sequence>MSKPQPFWKTKPLDAMSRAEWESLCDGCGRCCLHKMRDEDTEEVVFTEVACRLLDTESCRCRDYANRKQHVPDCVKLTVARVAAIDWLPPTCAYRLVAEGRDLFWWHPLISGNPETVHAAGVSVRGRAVTERAAGALEDHVVRWPGQMPRKARLPAKKGETP</sequence>
<comment type="similarity">
    <text evidence="1">Belongs to the UPF0260 family.</text>
</comment>
<dbReference type="PANTHER" id="PTHR37421:SF1">
    <property type="entry name" value="UPF0260 PROTEIN YCGN"/>
    <property type="match status" value="1"/>
</dbReference>
<dbReference type="NCBIfam" id="NF003507">
    <property type="entry name" value="PRK05170.2-5"/>
    <property type="match status" value="1"/>
</dbReference>
<organism evidence="2 3">
    <name type="scientific">Belnapia mucosa</name>
    <dbReference type="NCBI Taxonomy" id="2804532"/>
    <lineage>
        <taxon>Bacteria</taxon>
        <taxon>Pseudomonadati</taxon>
        <taxon>Pseudomonadota</taxon>
        <taxon>Alphaproteobacteria</taxon>
        <taxon>Acetobacterales</taxon>
        <taxon>Roseomonadaceae</taxon>
        <taxon>Belnapia</taxon>
    </lineage>
</organism>
<evidence type="ECO:0000256" key="1">
    <source>
        <dbReference type="HAMAP-Rule" id="MF_00676"/>
    </source>
</evidence>
<dbReference type="Proteomes" id="UP000606490">
    <property type="component" value="Unassembled WGS sequence"/>
</dbReference>
<name>A0ABS1V476_9PROT</name>
<gene>
    <name evidence="2" type="ORF">JMJ55_14170</name>
</gene>
<proteinExistence type="inferred from homology"/>
<dbReference type="Pfam" id="PF03692">
    <property type="entry name" value="CxxCxxCC"/>
    <property type="match status" value="1"/>
</dbReference>
<dbReference type="InterPro" id="IPR008228">
    <property type="entry name" value="UCP006173"/>
</dbReference>
<dbReference type="HAMAP" id="MF_00676">
    <property type="entry name" value="UPF0260"/>
    <property type="match status" value="1"/>
</dbReference>
<keyword evidence="3" id="KW-1185">Reference proteome</keyword>
<protein>
    <recommendedName>
        <fullName evidence="1">UPF0260 protein JMJ55_14170</fullName>
    </recommendedName>
</protein>
<comment type="caution">
    <text evidence="2">The sequence shown here is derived from an EMBL/GenBank/DDBJ whole genome shotgun (WGS) entry which is preliminary data.</text>
</comment>
<dbReference type="InterPro" id="IPR005358">
    <property type="entry name" value="Puta_zinc/iron-chelating_dom"/>
</dbReference>
<evidence type="ECO:0000313" key="2">
    <source>
        <dbReference type="EMBL" id="MBL6456476.1"/>
    </source>
</evidence>
<evidence type="ECO:0000313" key="3">
    <source>
        <dbReference type="Proteomes" id="UP000606490"/>
    </source>
</evidence>
<dbReference type="NCBIfam" id="NF003501">
    <property type="entry name" value="PRK05170.1-5"/>
    <property type="match status" value="1"/>
</dbReference>